<evidence type="ECO:0000313" key="3">
    <source>
        <dbReference type="Proteomes" id="UP000198975"/>
    </source>
</evidence>
<evidence type="ECO:0000313" key="2">
    <source>
        <dbReference type="EMBL" id="SCC12849.1"/>
    </source>
</evidence>
<evidence type="ECO:0000259" key="1">
    <source>
        <dbReference type="SMART" id="SM00860"/>
    </source>
</evidence>
<protein>
    <submittedName>
        <fullName evidence="2">SMI1 / KNR4 family (SUKH-1)</fullName>
    </submittedName>
</protein>
<gene>
    <name evidence="2" type="ORF">GA0061071_106165</name>
</gene>
<dbReference type="Proteomes" id="UP000198975">
    <property type="component" value="Unassembled WGS sequence"/>
</dbReference>
<reference evidence="3" key="1">
    <citation type="submission" date="2016-08" db="EMBL/GenBank/DDBJ databases">
        <authorList>
            <person name="Varghese N."/>
            <person name="Submissions Spin"/>
        </authorList>
    </citation>
    <scope>NUCLEOTIDE SEQUENCE [LARGE SCALE GENOMIC DNA]</scope>
    <source>
        <strain evidence="3">REICA_082</strain>
    </source>
</reference>
<name>A0A1C4C150_9ENTR</name>
<dbReference type="RefSeq" id="WP_245191423.1">
    <property type="nucleotide sequence ID" value="NZ_FMAY01000006.1"/>
</dbReference>
<proteinExistence type="predicted"/>
<keyword evidence="3" id="KW-1185">Reference proteome</keyword>
<dbReference type="Gene3D" id="3.40.1580.10">
    <property type="entry name" value="SMI1/KNR4-like"/>
    <property type="match status" value="1"/>
</dbReference>
<sequence>MAQLLTASELPAWFSYPADFLRLCAQGTVDFDPWIILQGDRLKTRYEGVKTRYPGRALLPFARREDNDDIACWERDQGERVIIIHDFASVGYENVTVFDTFADWLREVIDAAEDYQGPLFLTDSLPPATENDIARLAALTPVPLPVGMIALYQTFNGGQPLPSYVHDDAYIYPINAFFTVDEIGDCFHQFDEEGLPEGFKKGELLPFAYDPGSGIYAVSLREKDAGQVYFYILHEQAEIFGIWPDFSAFLASFTRYTRD</sequence>
<organism evidence="2 3">
    <name type="scientific">Kosakonia oryzendophytica</name>
    <dbReference type="NCBI Taxonomy" id="1005665"/>
    <lineage>
        <taxon>Bacteria</taxon>
        <taxon>Pseudomonadati</taxon>
        <taxon>Pseudomonadota</taxon>
        <taxon>Gammaproteobacteria</taxon>
        <taxon>Enterobacterales</taxon>
        <taxon>Enterobacteriaceae</taxon>
        <taxon>Kosakonia</taxon>
    </lineage>
</organism>
<dbReference type="SMART" id="SM00860">
    <property type="entry name" value="SMI1_KNR4"/>
    <property type="match status" value="1"/>
</dbReference>
<dbReference type="EMBL" id="FMAY01000006">
    <property type="protein sequence ID" value="SCC12849.1"/>
    <property type="molecule type" value="Genomic_DNA"/>
</dbReference>
<dbReference type="InterPro" id="IPR018958">
    <property type="entry name" value="Knr4/Smi1-like_dom"/>
</dbReference>
<accession>A0A1C4C150</accession>
<dbReference type="Pfam" id="PF09346">
    <property type="entry name" value="SMI1_KNR4"/>
    <property type="match status" value="1"/>
</dbReference>
<dbReference type="SUPFAM" id="SSF160631">
    <property type="entry name" value="SMI1/KNR4-like"/>
    <property type="match status" value="1"/>
</dbReference>
<dbReference type="AlphaFoldDB" id="A0A1C4C150"/>
<feature type="domain" description="Knr4/Smi1-like" evidence="1">
    <location>
        <begin position="127"/>
        <end position="252"/>
    </location>
</feature>
<dbReference type="InterPro" id="IPR037883">
    <property type="entry name" value="Knr4/Smi1-like_sf"/>
</dbReference>